<dbReference type="PANTHER" id="PTHR31503:SF22">
    <property type="entry name" value="VACUOLAR CALCIUM ION TRANSPORTER"/>
    <property type="match status" value="1"/>
</dbReference>
<evidence type="ECO:0000256" key="13">
    <source>
        <dbReference type="RuleBase" id="RU365028"/>
    </source>
</evidence>
<dbReference type="GO" id="GO:0005840">
    <property type="term" value="C:ribosome"/>
    <property type="evidence" value="ECO:0007669"/>
    <property type="project" value="UniProtKB-KW"/>
</dbReference>
<dbReference type="PROSITE" id="PS00628">
    <property type="entry name" value="RIBOSOMAL_S19E"/>
    <property type="match status" value="1"/>
</dbReference>
<name>A0A8H7PTQ3_MORIS</name>
<dbReference type="InterPro" id="IPR001266">
    <property type="entry name" value="Ribosomal_eS19"/>
</dbReference>
<organism evidence="15 16">
    <name type="scientific">Mortierella isabellina</name>
    <name type="common">Filamentous fungus</name>
    <name type="synonym">Umbelopsis isabellina</name>
    <dbReference type="NCBI Taxonomy" id="91625"/>
    <lineage>
        <taxon>Eukaryota</taxon>
        <taxon>Fungi</taxon>
        <taxon>Fungi incertae sedis</taxon>
        <taxon>Mucoromycota</taxon>
        <taxon>Mucoromycotina</taxon>
        <taxon>Umbelopsidomycetes</taxon>
        <taxon>Umbelopsidales</taxon>
        <taxon>Umbelopsidaceae</taxon>
        <taxon>Umbelopsis</taxon>
    </lineage>
</organism>
<keyword evidence="4 13" id="KW-0813">Transport</keyword>
<sequence>MSERAPLLGNNETSSEQPTFVSSFKFTLLSSYFNVFLIIIPVAFVASWLEWSDTVVFSLNFIAIIPLAKLLGIATEELALRTGSTVGALLNSTFGNAVELILGFIALNKGLIRVVQGMYWDSASFWVVYTILNKSSMLQIVFSAAQTSSSLLALTVLSLLIPAAFSATSSNGEERAAGILNLSHATAICLLIIYILFLLFQLRTHNHLYEDEPDDEEQPQTTLVFSFALLIVVAALVSLHAEFLVGSIEGIVERWGINETFVGIILLPIVGNAAEHVSSVTFALKDKMNLCIGIAISSSLQIGLLVTPMLVIGGWIIGQPMTLFFEDFETVVLFASVLIVNYLIADGKSNWLEGAMLLVFKHNLPTSDSLKKSMTSGAKDWVQNFCSEQKSFAVATVVDSFSSSLLTHLNSIMAGITVKDVNAHEFVKAYAAYLKRTGKLEVPKWVDIVKTGTYKELAPYDPDWFYVHAASVARHIYLRKSVGVGALRKVHGGRVNRGSRPSHHVQASGSVQRKVLQALEKVNVLEKDNNGGRSISQDGRRDLDRIAMTLIEQDDE</sequence>
<protein>
    <recommendedName>
        <fullName evidence="13">Vacuolar calcium ion transporter</fullName>
    </recommendedName>
</protein>
<reference evidence="15" key="1">
    <citation type="submission" date="2020-12" db="EMBL/GenBank/DDBJ databases">
        <title>Metabolic potential, ecology and presence of endohyphal bacteria is reflected in genomic diversity of Mucoromycotina.</title>
        <authorList>
            <person name="Muszewska A."/>
            <person name="Okrasinska A."/>
            <person name="Steczkiewicz K."/>
            <person name="Drgas O."/>
            <person name="Orlowska M."/>
            <person name="Perlinska-Lenart U."/>
            <person name="Aleksandrzak-Piekarczyk T."/>
            <person name="Szatraj K."/>
            <person name="Zielenkiewicz U."/>
            <person name="Pilsyk S."/>
            <person name="Malc E."/>
            <person name="Mieczkowski P."/>
            <person name="Kruszewska J.S."/>
            <person name="Biernat P."/>
            <person name="Pawlowska J."/>
        </authorList>
    </citation>
    <scope>NUCLEOTIDE SEQUENCE</scope>
    <source>
        <strain evidence="15">WA0000067209</strain>
    </source>
</reference>
<evidence type="ECO:0000256" key="12">
    <source>
        <dbReference type="ARBA" id="ARBA00023274"/>
    </source>
</evidence>
<comment type="similarity">
    <text evidence="3">Belongs to the eukaryotic ribosomal protein eS19 family.</text>
</comment>
<dbReference type="FunFam" id="1.10.10.10:FF:000118">
    <property type="entry name" value="40S ribosomal protein S19"/>
    <property type="match status" value="1"/>
</dbReference>
<dbReference type="PANTHER" id="PTHR31503">
    <property type="entry name" value="VACUOLAR CALCIUM ION TRANSPORTER"/>
    <property type="match status" value="1"/>
</dbReference>
<evidence type="ECO:0000256" key="10">
    <source>
        <dbReference type="ARBA" id="ARBA00023065"/>
    </source>
</evidence>
<evidence type="ECO:0000256" key="3">
    <source>
        <dbReference type="ARBA" id="ARBA00010014"/>
    </source>
</evidence>
<dbReference type="GO" id="GO:0012505">
    <property type="term" value="C:endomembrane system"/>
    <property type="evidence" value="ECO:0007669"/>
    <property type="project" value="UniProtKB-SubCell"/>
</dbReference>
<feature type="transmembrane region" description="Helical" evidence="13">
    <location>
        <begin position="221"/>
        <end position="241"/>
    </location>
</feature>
<proteinExistence type="inferred from homology"/>
<feature type="transmembrane region" description="Helical" evidence="13">
    <location>
        <begin position="261"/>
        <end position="284"/>
    </location>
</feature>
<keyword evidence="6 13" id="KW-0812">Transmembrane</keyword>
<evidence type="ECO:0000256" key="8">
    <source>
        <dbReference type="ARBA" id="ARBA00022980"/>
    </source>
</evidence>
<dbReference type="InterPro" id="IPR036388">
    <property type="entry name" value="WH-like_DNA-bd_sf"/>
</dbReference>
<dbReference type="InterPro" id="IPR044880">
    <property type="entry name" value="NCX_ion-bd_dom_sf"/>
</dbReference>
<evidence type="ECO:0000256" key="2">
    <source>
        <dbReference type="ARBA" id="ARBA00008170"/>
    </source>
</evidence>
<comment type="subcellular location">
    <subcellularLocation>
        <location evidence="1">Endomembrane system</location>
        <topology evidence="1">Multi-pass membrane protein</topology>
    </subcellularLocation>
    <subcellularLocation>
        <location evidence="13">Vacuole membrane</location>
    </subcellularLocation>
</comment>
<dbReference type="Pfam" id="PF01699">
    <property type="entry name" value="Na_Ca_ex"/>
    <property type="match status" value="1"/>
</dbReference>
<keyword evidence="8" id="KW-0689">Ribosomal protein</keyword>
<keyword evidence="12" id="KW-0687">Ribonucleoprotein</keyword>
<evidence type="ECO:0000256" key="5">
    <source>
        <dbReference type="ARBA" id="ARBA00022568"/>
    </source>
</evidence>
<dbReference type="Proteomes" id="UP000654370">
    <property type="component" value="Unassembled WGS sequence"/>
</dbReference>
<evidence type="ECO:0000256" key="1">
    <source>
        <dbReference type="ARBA" id="ARBA00004127"/>
    </source>
</evidence>
<dbReference type="EMBL" id="JAEPQZ010000006">
    <property type="protein sequence ID" value="KAG2180033.1"/>
    <property type="molecule type" value="Genomic_DNA"/>
</dbReference>
<dbReference type="InterPro" id="IPR004837">
    <property type="entry name" value="NaCa_Exmemb"/>
</dbReference>
<accession>A0A8H7PTQ3</accession>
<keyword evidence="10 13" id="KW-0406">Ion transport</keyword>
<evidence type="ECO:0000313" key="15">
    <source>
        <dbReference type="EMBL" id="KAG2180033.1"/>
    </source>
</evidence>
<feature type="domain" description="Sodium/calcium exchanger membrane region" evidence="14">
    <location>
        <begin position="226"/>
        <end position="359"/>
    </location>
</feature>
<keyword evidence="13" id="KW-0050">Antiport</keyword>
<dbReference type="Gene3D" id="1.10.10.10">
    <property type="entry name" value="Winged helix-like DNA-binding domain superfamily/Winged helix DNA-binding domain"/>
    <property type="match status" value="1"/>
</dbReference>
<gene>
    <name evidence="15" type="ORF">INT43_003820</name>
</gene>
<keyword evidence="16" id="KW-1185">Reference proteome</keyword>
<dbReference type="GO" id="GO:0006874">
    <property type="term" value="P:intracellular calcium ion homeostasis"/>
    <property type="evidence" value="ECO:0007669"/>
    <property type="project" value="TreeGrafter"/>
</dbReference>
<dbReference type="InterPro" id="IPR036390">
    <property type="entry name" value="WH_DNA-bd_sf"/>
</dbReference>
<feature type="transmembrane region" description="Helical" evidence="13">
    <location>
        <begin position="86"/>
        <end position="105"/>
    </location>
</feature>
<evidence type="ECO:0000256" key="7">
    <source>
        <dbReference type="ARBA" id="ARBA00022837"/>
    </source>
</evidence>
<keyword evidence="5 13" id="KW-0109">Calcium transport</keyword>
<evidence type="ECO:0000256" key="6">
    <source>
        <dbReference type="ARBA" id="ARBA00022692"/>
    </source>
</evidence>
<comment type="caution">
    <text evidence="15">The sequence shown here is derived from an EMBL/GenBank/DDBJ whole genome shotgun (WGS) entry which is preliminary data.</text>
</comment>
<feature type="transmembrane region" description="Helical" evidence="13">
    <location>
        <begin position="291"/>
        <end position="317"/>
    </location>
</feature>
<dbReference type="Gene3D" id="1.20.1420.30">
    <property type="entry name" value="NCX, central ion-binding region"/>
    <property type="match status" value="1"/>
</dbReference>
<dbReference type="Pfam" id="PF01090">
    <property type="entry name" value="Ribosomal_S19e"/>
    <property type="match status" value="1"/>
</dbReference>
<keyword evidence="7 13" id="KW-0106">Calcium</keyword>
<dbReference type="InterPro" id="IPR004798">
    <property type="entry name" value="CAX-like"/>
</dbReference>
<dbReference type="GO" id="GO:0000329">
    <property type="term" value="C:fungal-type vacuole membrane"/>
    <property type="evidence" value="ECO:0007669"/>
    <property type="project" value="TreeGrafter"/>
</dbReference>
<dbReference type="InterPro" id="IPR004713">
    <property type="entry name" value="CaH_exchang"/>
</dbReference>
<evidence type="ECO:0000259" key="14">
    <source>
        <dbReference type="Pfam" id="PF01699"/>
    </source>
</evidence>
<feature type="transmembrane region" description="Helical" evidence="13">
    <location>
        <begin position="144"/>
        <end position="165"/>
    </location>
</feature>
<comment type="caution">
    <text evidence="13">Lacks conserved residue(s) required for the propagation of feature annotation.</text>
</comment>
<evidence type="ECO:0000256" key="11">
    <source>
        <dbReference type="ARBA" id="ARBA00023136"/>
    </source>
</evidence>
<dbReference type="GO" id="GO:0003735">
    <property type="term" value="F:structural constituent of ribosome"/>
    <property type="evidence" value="ECO:0007669"/>
    <property type="project" value="InterPro"/>
</dbReference>
<evidence type="ECO:0000313" key="16">
    <source>
        <dbReference type="Proteomes" id="UP000654370"/>
    </source>
</evidence>
<comment type="similarity">
    <text evidence="2 13">Belongs to the Ca(2+):cation antiporter (CaCA) (TC 2.A.19) family.</text>
</comment>
<dbReference type="OrthoDB" id="1699231at2759"/>
<evidence type="ECO:0000256" key="4">
    <source>
        <dbReference type="ARBA" id="ARBA00022448"/>
    </source>
</evidence>
<keyword evidence="9 13" id="KW-1133">Transmembrane helix</keyword>
<keyword evidence="11 13" id="KW-0472">Membrane</keyword>
<dbReference type="AlphaFoldDB" id="A0A8H7PTQ3"/>
<dbReference type="SMART" id="SM01413">
    <property type="entry name" value="Ribosomal_S19e"/>
    <property type="match status" value="1"/>
</dbReference>
<evidence type="ECO:0000256" key="9">
    <source>
        <dbReference type="ARBA" id="ARBA00022989"/>
    </source>
</evidence>
<dbReference type="GO" id="GO:0015369">
    <property type="term" value="F:calcium:proton antiporter activity"/>
    <property type="evidence" value="ECO:0007669"/>
    <property type="project" value="UniProtKB-UniRule"/>
</dbReference>
<feature type="transmembrane region" description="Helical" evidence="13">
    <location>
        <begin position="32"/>
        <end position="49"/>
    </location>
</feature>
<feature type="transmembrane region" description="Helical" evidence="13">
    <location>
        <begin position="177"/>
        <end position="200"/>
    </location>
</feature>
<dbReference type="InterPro" id="IPR018277">
    <property type="entry name" value="Ribosomal_eS19_CS"/>
</dbReference>
<feature type="transmembrane region" description="Helical" evidence="13">
    <location>
        <begin position="55"/>
        <end position="74"/>
    </location>
</feature>
<dbReference type="NCBIfam" id="TIGR00378">
    <property type="entry name" value="cax"/>
    <property type="match status" value="1"/>
</dbReference>
<dbReference type="SUPFAM" id="SSF46785">
    <property type="entry name" value="Winged helix' DNA-binding domain"/>
    <property type="match status" value="1"/>
</dbReference>
<comment type="function">
    <text evidence="13">Has a role in promoting intracellular calcium ion sequestration via the exchange of calcium ions for hydrogen ions across the vacuolar membrane. Involved also in manganese ion homeostasis via its uptake into the vacuole.</text>
</comment>
<dbReference type="GO" id="GO:1990904">
    <property type="term" value="C:ribonucleoprotein complex"/>
    <property type="evidence" value="ECO:0007669"/>
    <property type="project" value="UniProtKB-KW"/>
</dbReference>
<dbReference type="GO" id="GO:0006412">
    <property type="term" value="P:translation"/>
    <property type="evidence" value="ECO:0007669"/>
    <property type="project" value="InterPro"/>
</dbReference>
<keyword evidence="13" id="KW-0926">Vacuole</keyword>